<dbReference type="VEuPathDB" id="AmoebaDB:DDB_G0269202"/>
<dbReference type="GO" id="GO:0030178">
    <property type="term" value="P:negative regulation of Wnt signaling pathway"/>
    <property type="evidence" value="ECO:0007669"/>
    <property type="project" value="InterPro"/>
</dbReference>
<dbReference type="Proteomes" id="UP000002195">
    <property type="component" value="Unassembled WGS sequence"/>
</dbReference>
<reference evidence="4" key="3">
    <citation type="submission" date="2009-08" db="EMBL/GenBank/DDBJ databases">
        <authorList>
            <consortium name="The Dictyostelium discoideum Sequencing Consortium"/>
            <person name="Eichinger L."/>
            <person name="Pachebat J.A."/>
            <person name="Gloeckner G."/>
            <person name="Rajandream M.-A."/>
            <person name="Sucgang R."/>
            <person name="Song J."/>
            <person name="Cox E.C."/>
            <person name="Tunggal B."/>
            <person name="Szafranski K."/>
            <person name="Konfortov B.A."/>
            <person name="Farbrother P."/>
            <person name="Bankier A.T."/>
            <person name="Lehmann R."/>
            <person name="Hamlin N."/>
            <person name="Xu Q."/>
            <person name="Davies R."/>
            <person name="Gaudet P."/>
            <person name="Fey P."/>
            <person name="Pilcher K."/>
            <person name="Chen G."/>
            <person name="Saunders D."/>
            <person name="Sodergren E."/>
            <person name="Davis P."/>
            <person name="Nie X."/>
            <person name="Kerhornou A."/>
            <person name="Hemphill L."/>
            <person name="Bason N."/>
            <person name="Berriman M."/>
            <person name="Desany B."/>
            <person name="Churcher C."/>
            <person name="Cooper J."/>
            <person name="van Driessche N."/>
            <person name="Cronin A."/>
            <person name="Goodhead I."/>
            <person name="Muzny D."/>
            <person name="Hall N."/>
            <person name="Harper D."/>
            <person name="Lindsay R."/>
            <person name="Hauser H."/>
            <person name="James K."/>
            <person name="Quiles M."/>
            <person name="Buchrieser C."/>
            <person name="Wardroper A."/>
            <person name="Thangavelu M."/>
            <person name="Johnson D."/>
            <person name="Knights A."/>
            <person name="Loulseged H."/>
            <person name="Mungall K."/>
            <person name="Price C."/>
            <person name="Ma J."/>
            <person name="Quail M."/>
            <person name="Hernandez J."/>
            <person name="Rabbinowitsch E."/>
            <person name="Steffen D."/>
            <person name="Sanders M."/>
            <person name="Weinstock G."/>
            <person name="Sharp S."/>
            <person name="Just E."/>
            <person name="Shaulsky G."/>
            <person name="Simmonds M."/>
            <person name="Tivey A."/>
            <person name="White B."/>
            <person name="Walker D."/>
            <person name="Woodward J."/>
            <person name="Winckler T."/>
            <person name="Schleicher M."/>
            <person name="Rosenthal A."/>
            <person name="Rivero F."/>
            <person name="Chisholm R.L."/>
            <person name="Gibbs R."/>
            <person name="Loomis W.F."/>
            <person name="Platzer M."/>
            <person name="Kay R.R."/>
            <person name="Williams J."/>
            <person name="Dear P.H."/>
            <person name="Noegel A.A."/>
            <person name="Barrell B."/>
            <person name="Kuspa A."/>
        </authorList>
    </citation>
    <scope>NUCLEOTIDE SEQUENCE</scope>
    <source>
        <strain evidence="4">AX4</strain>
    </source>
</reference>
<accession>Q55DE5</accession>
<dbReference type="dictyBase" id="DDB_G0269202">
    <property type="gene designation" value="gdcA"/>
</dbReference>
<dbReference type="RefSeq" id="XP_646186.1">
    <property type="nucleotide sequence ID" value="XM_641094.1"/>
</dbReference>
<dbReference type="GeneID" id="8617139"/>
<evidence type="ECO:0000313" key="5">
    <source>
        <dbReference type="Proteomes" id="UP000002195"/>
    </source>
</evidence>
<dbReference type="InterPro" id="IPR052326">
    <property type="entry name" value="Diff-Dev_Assoc_Protein"/>
</dbReference>
<dbReference type="AlphaFoldDB" id="Q8STF9"/>
<evidence type="ECO:0000313" key="3">
    <source>
        <dbReference type="EMBL" id="BAB84552.1"/>
    </source>
</evidence>
<evidence type="ECO:0000259" key="2">
    <source>
        <dbReference type="Pfam" id="PF04706"/>
    </source>
</evidence>
<feature type="chain" id="PRO_5011428370" evidence="1">
    <location>
        <begin position="20"/>
        <end position="377"/>
    </location>
</feature>
<dbReference type="EMBL" id="AB079253">
    <property type="protein sequence ID" value="BAB84552.1"/>
    <property type="molecule type" value="mRNA"/>
</dbReference>
<dbReference type="InterPro" id="IPR006796">
    <property type="entry name" value="Dickkopf_N"/>
</dbReference>
<keyword evidence="5" id="KW-1185">Reference proteome</keyword>
<dbReference type="HOGENOM" id="CLU_734519_0_0_1"/>
<feature type="signal peptide" evidence="1">
    <location>
        <begin position="1"/>
        <end position="19"/>
    </location>
</feature>
<evidence type="ECO:0000313" key="4">
    <source>
        <dbReference type="EMBL" id="EAL71951.1"/>
    </source>
</evidence>
<dbReference type="PANTHER" id="PTHR33459:SF7">
    <property type="entry name" value="DD-GDCA PROTEIN"/>
    <property type="match status" value="1"/>
</dbReference>
<dbReference type="PANTHER" id="PTHR33459">
    <property type="entry name" value="DD-GDCA PROTEIN"/>
    <property type="match status" value="1"/>
</dbReference>
<dbReference type="GO" id="GO:0005576">
    <property type="term" value="C:extracellular region"/>
    <property type="evidence" value="ECO:0007669"/>
    <property type="project" value="InterPro"/>
</dbReference>
<dbReference type="eggNOG" id="ENOG502RH9E">
    <property type="taxonomic scope" value="Eukaryota"/>
</dbReference>
<reference evidence="4 5" key="2">
    <citation type="journal article" date="2005" name="Nature">
        <title>The genome of the social amoeba Dictyostelium discoideum.</title>
        <authorList>
            <consortium name="The Dictyostelium discoideum Sequencing Consortium"/>
            <person name="Eichinger L."/>
            <person name="Pachebat J.A."/>
            <person name="Glockner G."/>
            <person name="Rajandream M.A."/>
            <person name="Sucgang R."/>
            <person name="Berriman M."/>
            <person name="Song J."/>
            <person name="Olsen R."/>
            <person name="Szafranski K."/>
            <person name="Xu Q."/>
            <person name="Tunggal B."/>
            <person name="Kummerfeld S."/>
            <person name="Madera M."/>
            <person name="Konfortov B.A."/>
            <person name="Rivero F."/>
            <person name="Bankier A.T."/>
            <person name="Lehmann R."/>
            <person name="Hamlin N."/>
            <person name="Davies R."/>
            <person name="Gaudet P."/>
            <person name="Fey P."/>
            <person name="Pilcher K."/>
            <person name="Chen G."/>
            <person name="Saunders D."/>
            <person name="Sodergren E."/>
            <person name="Davis P."/>
            <person name="Kerhornou A."/>
            <person name="Nie X."/>
            <person name="Hall N."/>
            <person name="Anjard C."/>
            <person name="Hemphill L."/>
            <person name="Bason N."/>
            <person name="Farbrother P."/>
            <person name="Desany B."/>
            <person name="Just E."/>
            <person name="Morio T."/>
            <person name="Rost R."/>
            <person name="Churcher C."/>
            <person name="Cooper J."/>
            <person name="Haydock S."/>
            <person name="van Driessche N."/>
            <person name="Cronin A."/>
            <person name="Goodhead I."/>
            <person name="Muzny D."/>
            <person name="Mourier T."/>
            <person name="Pain A."/>
            <person name="Lu M."/>
            <person name="Harper D."/>
            <person name="Lindsay R."/>
            <person name="Hauser H."/>
            <person name="James K."/>
            <person name="Quiles M."/>
            <person name="Madan Babu M."/>
            <person name="Saito T."/>
            <person name="Buchrieser C."/>
            <person name="Wardroper A."/>
            <person name="Felder M."/>
            <person name="Thangavelu M."/>
            <person name="Johnson D."/>
            <person name="Knights A."/>
            <person name="Loulseged H."/>
            <person name="Mungall K."/>
            <person name="Oliver K."/>
            <person name="Price C."/>
            <person name="Quail M.A."/>
            <person name="Urushihara H."/>
            <person name="Hernandez J."/>
            <person name="Rabbinowitsch E."/>
            <person name="Steffen D."/>
            <person name="Sanders M."/>
            <person name="Ma J."/>
            <person name="Kohara Y."/>
            <person name="Sharp S."/>
            <person name="Simmonds M."/>
            <person name="Spiegler S."/>
            <person name="Tivey A."/>
            <person name="Sugano S."/>
            <person name="White B."/>
            <person name="Walker D."/>
            <person name="Woodward J."/>
            <person name="Winckler T."/>
            <person name="Tanaka Y."/>
            <person name="Shaulsky G."/>
            <person name="Schleicher M."/>
            <person name="Weinstock G."/>
            <person name="Rosenthal A."/>
            <person name="Cox E.C."/>
            <person name="Chisholm R.L."/>
            <person name="Gibbs R."/>
            <person name="Loomis W.F."/>
            <person name="Platzer M."/>
            <person name="Kay R.R."/>
            <person name="Williams J."/>
            <person name="Dear P.H."/>
            <person name="Noegel A.A."/>
            <person name="Barrell B."/>
            <person name="Kuspa A."/>
        </authorList>
    </citation>
    <scope>NUCLEOTIDE SEQUENCE [LARGE SCALE GENOMIC DNA]</scope>
    <source>
        <strain evidence="4 5">AX4</strain>
    </source>
</reference>
<dbReference type="KEGG" id="ddi:DDB_G0269202"/>
<dbReference type="Pfam" id="PF04706">
    <property type="entry name" value="Dickkopf_N"/>
    <property type="match status" value="1"/>
</dbReference>
<dbReference type="EMBL" id="AB079606">
    <property type="protein sequence ID" value="BAB84682.1"/>
    <property type="molecule type" value="Genomic_DNA"/>
</dbReference>
<keyword evidence="1" id="KW-0732">Signal</keyword>
<protein>
    <submittedName>
        <fullName evidence="3">Dd-gdcA protein</fullName>
    </submittedName>
    <submittedName>
        <fullName evidence="4">Gp64 and disintegrin-like, cysteine-rich protein</fullName>
    </submittedName>
</protein>
<gene>
    <name evidence="3" type="primary">Dd-gdcA</name>
    <name evidence="4" type="synonym">gdcA</name>
    <name evidence="4" type="ORF">DDB_G0269202</name>
</gene>
<organism evidence="3">
    <name type="scientific">Dictyostelium discoideum</name>
    <name type="common">Social amoeba</name>
    <dbReference type="NCBI Taxonomy" id="44689"/>
    <lineage>
        <taxon>Eukaryota</taxon>
        <taxon>Amoebozoa</taxon>
        <taxon>Evosea</taxon>
        <taxon>Eumycetozoa</taxon>
        <taxon>Dictyostelia</taxon>
        <taxon>Dictyosteliales</taxon>
        <taxon>Dictyosteliaceae</taxon>
        <taxon>Dictyostelium</taxon>
    </lineage>
</organism>
<accession>Q8STF9</accession>
<dbReference type="OMA" id="CASAFEC"/>
<name>Q8STF9_DICDI</name>
<dbReference type="EMBL" id="AAFI02000005">
    <property type="protein sequence ID" value="EAL71951.1"/>
    <property type="molecule type" value="Genomic_DNA"/>
</dbReference>
<sequence>MKFIYGLLALAASIVATNAQYCSIGVCVKEGENCNINNYNFTDNSVVDITCEYGTFCPSSSVIFTPVCTKLSGLGETCGTPFTECAEPFACRSVTTTKGNLQTCAMPDYLGFGESCNSDYQCGNGLTCNEEICSLKPHVICSNDGQCPFGQFCNGTNSLNTPVQCRTLYATGAKCTRDGQCPYNNYCGAKQGDNSGDLFCQSNFNKVQGDTCSVHGSSFVQLGSGFRYECAATLVCQAGTCQSPQNSIPTGDCMDIANSCPSAYGSSCQCTSTSQIITGKCTASPFNLASNCQTSVQNLATCAIEHECPSIENIELGPDSCLMKHCRSEICDNNNCIVQTNTCGDAPVYPVCNTPSSSSVILPSFVLLIVAIIALLF</sequence>
<reference evidence="3" key="1">
    <citation type="submission" date="2002-02" db="EMBL/GenBank/DDBJ databases">
        <title>Gene expression of a gp64 and disintegrin-like, cysteine-rich (GDC) protein of the cellular slime mold Dictyostelium discoideum.</title>
        <authorList>
            <person name="Takaoka N."/>
            <person name="Fukuzawa M."/>
            <person name="Hirashima M."/>
            <person name="Saito T."/>
            <person name="Maeda M."/>
            <person name="Ochiai H."/>
        </authorList>
    </citation>
    <scope>NUCLEOTIDE SEQUENCE</scope>
    <source>
        <strain evidence="3">AX2</strain>
    </source>
</reference>
<feature type="domain" description="Dickkopf N-terminal cysteine-rich" evidence="2">
    <location>
        <begin position="141"/>
        <end position="188"/>
    </location>
</feature>
<evidence type="ECO:0000256" key="1">
    <source>
        <dbReference type="SAM" id="SignalP"/>
    </source>
</evidence>
<dbReference type="PaxDb" id="44689-DDB0191194"/>
<proteinExistence type="evidence at transcript level"/>